<keyword evidence="2" id="KW-0732">Signal</keyword>
<feature type="region of interest" description="Disordered" evidence="1">
    <location>
        <begin position="895"/>
        <end position="915"/>
    </location>
</feature>
<name>A0A7J6MNM8_PEROL</name>
<protein>
    <submittedName>
        <fullName evidence="3">Uncharacterized protein</fullName>
    </submittedName>
</protein>
<proteinExistence type="predicted"/>
<dbReference type="AlphaFoldDB" id="A0A7J6MNM8"/>
<organism evidence="3 4">
    <name type="scientific">Perkinsus olseni</name>
    <name type="common">Perkinsus atlanticus</name>
    <dbReference type="NCBI Taxonomy" id="32597"/>
    <lineage>
        <taxon>Eukaryota</taxon>
        <taxon>Sar</taxon>
        <taxon>Alveolata</taxon>
        <taxon>Perkinsozoa</taxon>
        <taxon>Perkinsea</taxon>
        <taxon>Perkinsida</taxon>
        <taxon>Perkinsidae</taxon>
        <taxon>Perkinsus</taxon>
    </lineage>
</organism>
<dbReference type="Proteomes" id="UP000572268">
    <property type="component" value="Unassembled WGS sequence"/>
</dbReference>
<accession>A0A7J6MNM8</accession>
<gene>
    <name evidence="3" type="ORF">FOL46_007681</name>
</gene>
<feature type="chain" id="PRO_5029814425" evidence="2">
    <location>
        <begin position="24"/>
        <end position="1194"/>
    </location>
</feature>
<evidence type="ECO:0000256" key="1">
    <source>
        <dbReference type="SAM" id="MobiDB-lite"/>
    </source>
</evidence>
<feature type="signal peptide" evidence="2">
    <location>
        <begin position="1"/>
        <end position="23"/>
    </location>
</feature>
<evidence type="ECO:0000313" key="3">
    <source>
        <dbReference type="EMBL" id="KAF4673188.1"/>
    </source>
</evidence>
<sequence>MSKPLLKAFVLLSLLGPFELSSGSKPKKVPRKCGLRLIGPTDFYLELAPDYQRIEIFRRNELRLIPTDYLTDRSVFSLSKHQKKCEQALSTYLHRGVDLDKTVPKPGPMHLPPETPEHKRKTVSTTLKRLDRGKNGIFKAVESEFLDHLLGILFEEASGTILEQGKSISAVIAPNAHSLVYKFNQIVCGGDAKNEWIPAEYRLQCRADSNHIESLSDGILSLYPGPFWGVEESRRFRLTDGGGQGERCCCDETLARWLHSASELETGHSTPYSEEEIRQTVEGLAEHDDSAVNTGILKEWESSLEVLYRKISNSMKEGSISGYFMRSDLDCIARFSSHSNQHRFNGHYGLAVKKNGFIEAYFSSEDDVNFLKPLASKLIVQTMEAMEVDPDRKKHLRIQRQVLMRDDTVCHFTAFGRSGQQYALGLNQSFGINYIHGEEMRFYKPEGSMAELQKLLVFPRLGISNVTTTSELCKQVYIAYLIAAAAATSTSSERFPTLDPESCKEESERRFTTTSLDFALEMKKLISIARKSGMYFGLTLIFSILMLSDGLQSLRSSLPKEPEARCSLKYSAAGRNSYYLEFTDDKRDVRMFRRNEWRLIKTVQSLLGRSLDSSSKQPRNCKEAIYGYLIRTIGGKQLGSNVRELEKAKQGDNLFDFTTENAALERVLDTEFSATQSESSDDWVEVKTTFDNTDCALNYEYRSDNLDEEGEPLYIHYTFEYDATRRQIRMISDGELNLYPTSKLELDGISEPPQEADHDLLDVCLKGMSEHLGFGFSLTESITDNHEWANGRKTLIALDNGEDRGVDGKLLIQWREQLDRLYEDTREQISTDEEKGYGQRADFECSIRIKPIPMGASPEYAFYEMAITRDDFQNGYFTHHCHGSDCAMHPAVVTPLRPHSSNPSNNNASEEEVPQSCRSQLVDLVTRSVRYLDTGRRERIYRKLSLLVWKQIEMESRDGSWKAMGDQKEPRLYLVEKSSLTADILIENMYTSTPDIDDSIKLFRHLKDGSGLCRLTIEGENVLPEEGGSGRLRHTLQLSKKFRINKITTTRGSLYELRDIWRDIKNRFPDPAIHKGIDPSSTEMLCKTALYDYLLAAQRFARAEGACNTESPALETLTSDDLELIKTKGVQEGCYEFTVENGTSLGEWFRQLGDIAEERKAEPDYQDAWNDDLIKKLTGETETPFQVTTDPAPQ</sequence>
<evidence type="ECO:0000313" key="4">
    <source>
        <dbReference type="Proteomes" id="UP000572268"/>
    </source>
</evidence>
<reference evidence="3 4" key="1">
    <citation type="submission" date="2020-04" db="EMBL/GenBank/DDBJ databases">
        <title>Perkinsus olseni comparative genomics.</title>
        <authorList>
            <person name="Bogema D.R."/>
        </authorList>
    </citation>
    <scope>NUCLEOTIDE SEQUENCE [LARGE SCALE GENOMIC DNA]</scope>
    <source>
        <strain evidence="3">ATCC PRA-31</strain>
    </source>
</reference>
<evidence type="ECO:0000256" key="2">
    <source>
        <dbReference type="SAM" id="SignalP"/>
    </source>
</evidence>
<comment type="caution">
    <text evidence="3">The sequence shown here is derived from an EMBL/GenBank/DDBJ whole genome shotgun (WGS) entry which is preliminary data.</text>
</comment>
<dbReference type="EMBL" id="JABANN010000056">
    <property type="protein sequence ID" value="KAF4673188.1"/>
    <property type="molecule type" value="Genomic_DNA"/>
</dbReference>